<keyword evidence="4" id="KW-1185">Reference proteome</keyword>
<dbReference type="SUPFAM" id="SSF51064">
    <property type="entry name" value="Head domain of nucleotide exchange factor GrpE"/>
    <property type="match status" value="1"/>
</dbReference>
<dbReference type="RefSeq" id="WP_390221140.1">
    <property type="nucleotide sequence ID" value="NZ_JBHSXX010000001.1"/>
</dbReference>
<name>A0ABW2BTH7_9PSEU</name>
<sequence>MAAHLIAAADTGQRDMRRLRDDRAALIQLCLYALDRARSEGVIARIEEGLAGVGVTALRPDGQPFDPARHEAGGTVSTSDDSLAGRVAETEVVGFRDGDTLLRAPVVTVYTAGGTT</sequence>
<organism evidence="3 4">
    <name type="scientific">Haloechinothrix salitolerans</name>
    <dbReference type="NCBI Taxonomy" id="926830"/>
    <lineage>
        <taxon>Bacteria</taxon>
        <taxon>Bacillati</taxon>
        <taxon>Actinomycetota</taxon>
        <taxon>Actinomycetes</taxon>
        <taxon>Pseudonocardiales</taxon>
        <taxon>Pseudonocardiaceae</taxon>
        <taxon>Haloechinothrix</taxon>
    </lineage>
</organism>
<evidence type="ECO:0000313" key="3">
    <source>
        <dbReference type="EMBL" id="MFC6865804.1"/>
    </source>
</evidence>
<dbReference type="Pfam" id="PF01025">
    <property type="entry name" value="GrpE"/>
    <property type="match status" value="1"/>
</dbReference>
<gene>
    <name evidence="3" type="ORF">ACFQGD_01450</name>
</gene>
<evidence type="ECO:0000256" key="2">
    <source>
        <dbReference type="SAM" id="MobiDB-lite"/>
    </source>
</evidence>
<dbReference type="InterPro" id="IPR000740">
    <property type="entry name" value="GrpE"/>
</dbReference>
<proteinExistence type="predicted"/>
<dbReference type="InterPro" id="IPR009012">
    <property type="entry name" value="GrpE_head"/>
</dbReference>
<accession>A0ABW2BTH7</accession>
<reference evidence="4" key="1">
    <citation type="journal article" date="2019" name="Int. J. Syst. Evol. Microbiol.">
        <title>The Global Catalogue of Microorganisms (GCM) 10K type strain sequencing project: providing services to taxonomists for standard genome sequencing and annotation.</title>
        <authorList>
            <consortium name="The Broad Institute Genomics Platform"/>
            <consortium name="The Broad Institute Genome Sequencing Center for Infectious Disease"/>
            <person name="Wu L."/>
            <person name="Ma J."/>
        </authorList>
    </citation>
    <scope>NUCLEOTIDE SEQUENCE [LARGE SCALE GENOMIC DNA]</scope>
    <source>
        <strain evidence="4">KCTC 32255</strain>
    </source>
</reference>
<dbReference type="Proteomes" id="UP001596337">
    <property type="component" value="Unassembled WGS sequence"/>
</dbReference>
<protein>
    <submittedName>
        <fullName evidence="3">Nucleotide exchange factor GrpE</fullName>
    </submittedName>
</protein>
<evidence type="ECO:0000256" key="1">
    <source>
        <dbReference type="ARBA" id="ARBA00023186"/>
    </source>
</evidence>
<dbReference type="EMBL" id="JBHSXX010000001">
    <property type="protein sequence ID" value="MFC6865804.1"/>
    <property type="molecule type" value="Genomic_DNA"/>
</dbReference>
<dbReference type="Gene3D" id="2.30.22.10">
    <property type="entry name" value="Head domain of nucleotide exchange factor GrpE"/>
    <property type="match status" value="1"/>
</dbReference>
<evidence type="ECO:0000313" key="4">
    <source>
        <dbReference type="Proteomes" id="UP001596337"/>
    </source>
</evidence>
<feature type="region of interest" description="Disordered" evidence="2">
    <location>
        <begin position="61"/>
        <end position="83"/>
    </location>
</feature>
<comment type="caution">
    <text evidence="3">The sequence shown here is derived from an EMBL/GenBank/DDBJ whole genome shotgun (WGS) entry which is preliminary data.</text>
</comment>
<keyword evidence="1" id="KW-0143">Chaperone</keyword>